<proteinExistence type="inferred from homology"/>
<evidence type="ECO:0000256" key="7">
    <source>
        <dbReference type="SAM" id="Phobius"/>
    </source>
</evidence>
<dbReference type="GO" id="GO:0005886">
    <property type="term" value="C:plasma membrane"/>
    <property type="evidence" value="ECO:0007669"/>
    <property type="project" value="UniProtKB-SubCell"/>
</dbReference>
<dbReference type="Proteomes" id="UP000001491">
    <property type="component" value="Chromosome"/>
</dbReference>
<dbReference type="Gene3D" id="3.40.50.300">
    <property type="entry name" value="P-loop containing nucleotide triphosphate hydrolases"/>
    <property type="match status" value="2"/>
</dbReference>
<evidence type="ECO:0000256" key="2">
    <source>
        <dbReference type="ARBA" id="ARBA00008806"/>
    </source>
</evidence>
<dbReference type="InterPro" id="IPR027417">
    <property type="entry name" value="P-loop_NTPase"/>
</dbReference>
<dbReference type="SUPFAM" id="SSF52540">
    <property type="entry name" value="P-loop containing nucleoside triphosphate hydrolases"/>
    <property type="match status" value="1"/>
</dbReference>
<keyword evidence="4 7" id="KW-0812">Transmembrane</keyword>
<evidence type="ECO:0000256" key="4">
    <source>
        <dbReference type="ARBA" id="ARBA00022692"/>
    </source>
</evidence>
<dbReference type="AlphaFoldDB" id="C5J6F0"/>
<name>C5J6F0_MESCH</name>
<evidence type="ECO:0000256" key="6">
    <source>
        <dbReference type="ARBA" id="ARBA00023136"/>
    </source>
</evidence>
<evidence type="ECO:0008006" key="10">
    <source>
        <dbReference type="Google" id="ProtNLM"/>
    </source>
</evidence>
<dbReference type="KEGG" id="mco:MCJ_003530"/>
<comment type="similarity">
    <text evidence="2">Belongs to the VirD4/TraG family.</text>
</comment>
<keyword evidence="6 7" id="KW-0472">Membrane</keyword>
<dbReference type="InterPro" id="IPR051539">
    <property type="entry name" value="T4SS-coupling_protein"/>
</dbReference>
<feature type="transmembrane region" description="Helical" evidence="7">
    <location>
        <begin position="12"/>
        <end position="35"/>
    </location>
</feature>
<dbReference type="eggNOG" id="COG3505">
    <property type="taxonomic scope" value="Bacteria"/>
</dbReference>
<dbReference type="PANTHER" id="PTHR37937:SF1">
    <property type="entry name" value="CONJUGATIVE TRANSFER: DNA TRANSPORT"/>
    <property type="match status" value="1"/>
</dbReference>
<evidence type="ECO:0000256" key="5">
    <source>
        <dbReference type="ARBA" id="ARBA00022989"/>
    </source>
</evidence>
<dbReference type="PANTHER" id="PTHR37937">
    <property type="entry name" value="CONJUGATIVE TRANSFER: DNA TRANSPORT"/>
    <property type="match status" value="1"/>
</dbReference>
<evidence type="ECO:0000256" key="1">
    <source>
        <dbReference type="ARBA" id="ARBA00004651"/>
    </source>
</evidence>
<dbReference type="CDD" id="cd01127">
    <property type="entry name" value="TrwB_TraG_TraD_VirD4"/>
    <property type="match status" value="2"/>
</dbReference>
<keyword evidence="5 7" id="KW-1133">Transmembrane helix</keyword>
<reference evidence="9" key="1">
    <citation type="journal article" date="2009" name="BMC Bioinformatics">
        <title>The Mycoplasma conjunctivae genome sequencing, annotation and analysis.</title>
        <authorList>
            <person name="Calderon-Copete S.P."/>
            <person name="Wigger G."/>
            <person name="Wunderlin C."/>
            <person name="Schmidheini T."/>
            <person name="Frey J."/>
            <person name="Quail M.A."/>
            <person name="Falquet L."/>
        </authorList>
    </citation>
    <scope>NUCLEOTIDE SEQUENCE [LARGE SCALE GENOMIC DNA]</scope>
    <source>
        <strain evidence="9">ATCC 25834 / NCTC 10147 / HRC/581</strain>
    </source>
</reference>
<evidence type="ECO:0000313" key="8">
    <source>
        <dbReference type="EMBL" id="CAT05042.1"/>
    </source>
</evidence>
<dbReference type="Pfam" id="PF02534">
    <property type="entry name" value="T4SS-DNA_transf"/>
    <property type="match status" value="1"/>
</dbReference>
<dbReference type="InterPro" id="IPR003688">
    <property type="entry name" value="TraG/VirD4"/>
</dbReference>
<dbReference type="HOGENOM" id="CLU_021901_0_0_14"/>
<gene>
    <name evidence="8" type="ordered locus">MCJ_003530</name>
</gene>
<feature type="transmembrane region" description="Helical" evidence="7">
    <location>
        <begin position="55"/>
        <end position="78"/>
    </location>
</feature>
<evidence type="ECO:0000256" key="3">
    <source>
        <dbReference type="ARBA" id="ARBA00022475"/>
    </source>
</evidence>
<protein>
    <recommendedName>
        <fullName evidence="10">Conjugal transfer coupling protein TraG</fullName>
    </recommendedName>
</protein>
<organism evidence="8 9">
    <name type="scientific">Mesomycoplasma conjunctivae (strain ATCC 25834 / NCTC 10147 / HRC/581)</name>
    <name type="common">Mycoplasma conjunctivae</name>
    <dbReference type="NCBI Taxonomy" id="572263"/>
    <lineage>
        <taxon>Bacteria</taxon>
        <taxon>Bacillati</taxon>
        <taxon>Mycoplasmatota</taxon>
        <taxon>Mycoplasmoidales</taxon>
        <taxon>Metamycoplasmataceae</taxon>
        <taxon>Mesomycoplasma</taxon>
    </lineage>
</organism>
<sequence>MKFEKIPKKIQNIIIAIFSFFITFLFSFLLWPYIFKYDVSNIFNTYYLLMQDWKALLWMIMISIIFSLLVSPLIILFFKKNDQVYSKDFDGSYMFYDELKKIGSLEKFNNKFLASQNEDKHNPGWIIKIEKAKKNKINYYVVSGMHTVILGDTRSGKTQKFIIPSIKYNINLKNPNSRPNIMVIDPKGELVTSLKDELESNGYKVILFNFKNLVKSDKINLLAPIWDKFHNKDGTEIENKSAASELLDSLIQSMHDWGKEENSFWVQTAKDILFAIAWFFLFYSKEDKNFKKEHFIFSNFNQFLNEKALKEGPWVKIAQNSKSKWMKYFYTNLFLPLIDIVPETLSGAIANLNTLMKKFIKPDFLLFSSKHEVDFNNLIKNSELNYPNSQPFAVFITFPLYQSRPEPFISAIINNCYSSLLTIAESKHNRKLDRSFLFFGDEFGNLPTIKEMSNKLSTAAGYNIYFSLILQNIEQLEKYKQEQRTILSNSSLKIFLRSNDLKSLEIFSKFAGKKETIKTTYSNVDSKKTNTEAIQKENIIEPWDLSQMLMEETWVLLSGEKPIHIKSDFAYQIWDDPKIALEDLYKEREDLNEWENKVFYLEESEIYLNILKKEAAEKKKIEQKKQINQTKNIADKFIEAGKQINKKTNFNNNLLIKKKINKNNLEIQSEIEKISKDIKDGYEALQNPNISKQANFLINRDIILLEKELAKLIHKQINDSDPEVNDVA</sequence>
<keyword evidence="3" id="KW-1003">Cell membrane</keyword>
<dbReference type="EMBL" id="FM864216">
    <property type="protein sequence ID" value="CAT05042.1"/>
    <property type="molecule type" value="Genomic_DNA"/>
</dbReference>
<evidence type="ECO:0000313" key="9">
    <source>
        <dbReference type="Proteomes" id="UP000001491"/>
    </source>
</evidence>
<comment type="subcellular location">
    <subcellularLocation>
        <location evidence="1">Cell membrane</location>
        <topology evidence="1">Multi-pass membrane protein</topology>
    </subcellularLocation>
</comment>
<accession>C5J6F0</accession>
<keyword evidence="9" id="KW-1185">Reference proteome</keyword>